<dbReference type="InterPro" id="IPR050913">
    <property type="entry name" value="AP2/ERF_ERF"/>
</dbReference>
<name>A0A6G1CID6_9ORYZ</name>
<accession>A0A6G1CID6</accession>
<evidence type="ECO:0000256" key="1">
    <source>
        <dbReference type="ARBA" id="ARBA00004123"/>
    </source>
</evidence>
<dbReference type="Gene3D" id="3.30.730.10">
    <property type="entry name" value="AP2/ERF domain"/>
    <property type="match status" value="1"/>
</dbReference>
<evidence type="ECO:0000256" key="5">
    <source>
        <dbReference type="ARBA" id="ARBA00023242"/>
    </source>
</evidence>
<keyword evidence="5" id="KW-0539">Nucleus</keyword>
<feature type="region of interest" description="Disordered" evidence="6">
    <location>
        <begin position="70"/>
        <end position="147"/>
    </location>
</feature>
<dbReference type="AlphaFoldDB" id="A0A6G1CID6"/>
<evidence type="ECO:0000256" key="4">
    <source>
        <dbReference type="ARBA" id="ARBA00023163"/>
    </source>
</evidence>
<comment type="caution">
    <text evidence="8">The sequence shown here is derived from an EMBL/GenBank/DDBJ whole genome shotgun (WGS) entry which is preliminary data.</text>
</comment>
<proteinExistence type="predicted"/>
<dbReference type="PANTHER" id="PTHR31194">
    <property type="entry name" value="SHN SHINE , DNA BINDING / TRANSCRIPTION FACTOR"/>
    <property type="match status" value="1"/>
</dbReference>
<feature type="compositionally biased region" description="Low complexity" evidence="6">
    <location>
        <begin position="109"/>
        <end position="138"/>
    </location>
</feature>
<gene>
    <name evidence="8" type="ORF">E2562_025905</name>
</gene>
<feature type="compositionally biased region" description="Low complexity" evidence="6">
    <location>
        <begin position="1"/>
        <end position="15"/>
    </location>
</feature>
<dbReference type="SMART" id="SM00380">
    <property type="entry name" value="AP2"/>
    <property type="match status" value="1"/>
</dbReference>
<evidence type="ECO:0000256" key="6">
    <source>
        <dbReference type="SAM" id="MobiDB-lite"/>
    </source>
</evidence>
<reference evidence="8 9" key="1">
    <citation type="submission" date="2019-11" db="EMBL/GenBank/DDBJ databases">
        <title>Whole genome sequence of Oryza granulata.</title>
        <authorList>
            <person name="Li W."/>
        </authorList>
    </citation>
    <scope>NUCLEOTIDE SEQUENCE [LARGE SCALE GENOMIC DNA]</scope>
    <source>
        <strain evidence="9">cv. Menghai</strain>
        <tissue evidence="8">Leaf</tissue>
    </source>
</reference>
<keyword evidence="9" id="KW-1185">Reference proteome</keyword>
<comment type="subcellular location">
    <subcellularLocation>
        <location evidence="1">Nucleus</location>
    </subcellularLocation>
</comment>
<dbReference type="GO" id="GO:0005634">
    <property type="term" value="C:nucleus"/>
    <property type="evidence" value="ECO:0007669"/>
    <property type="project" value="UniProtKB-SubCell"/>
</dbReference>
<evidence type="ECO:0000313" key="8">
    <source>
        <dbReference type="EMBL" id="KAF0899962.1"/>
    </source>
</evidence>
<feature type="region of interest" description="Disordered" evidence="6">
    <location>
        <begin position="1"/>
        <end position="31"/>
    </location>
</feature>
<dbReference type="GO" id="GO:0003700">
    <property type="term" value="F:DNA-binding transcription factor activity"/>
    <property type="evidence" value="ECO:0007669"/>
    <property type="project" value="InterPro"/>
</dbReference>
<evidence type="ECO:0000256" key="3">
    <source>
        <dbReference type="ARBA" id="ARBA00023125"/>
    </source>
</evidence>
<protein>
    <recommendedName>
        <fullName evidence="7">AP2/ERF domain-containing protein</fullName>
    </recommendedName>
</protein>
<evidence type="ECO:0000259" key="7">
    <source>
        <dbReference type="PROSITE" id="PS51032"/>
    </source>
</evidence>
<keyword evidence="3" id="KW-0238">DNA-binding</keyword>
<feature type="domain" description="AP2/ERF" evidence="7">
    <location>
        <begin position="17"/>
        <end position="76"/>
    </location>
</feature>
<evidence type="ECO:0000256" key="2">
    <source>
        <dbReference type="ARBA" id="ARBA00023015"/>
    </source>
</evidence>
<dbReference type="InterPro" id="IPR001471">
    <property type="entry name" value="AP2/ERF_dom"/>
</dbReference>
<dbReference type="InterPro" id="IPR036955">
    <property type="entry name" value="AP2/ERF_dom_sf"/>
</dbReference>
<dbReference type="OrthoDB" id="696088at2759"/>
<dbReference type="PROSITE" id="PS51032">
    <property type="entry name" value="AP2_ERF"/>
    <property type="match status" value="1"/>
</dbReference>
<dbReference type="GO" id="GO:0003677">
    <property type="term" value="F:DNA binding"/>
    <property type="evidence" value="ECO:0007669"/>
    <property type="project" value="UniProtKB-KW"/>
</dbReference>
<dbReference type="PANTHER" id="PTHR31194:SF140">
    <property type="entry name" value="ETHYLENE-RESPONSIVE TRANSCRIPTION FACTOR CRF2"/>
    <property type="match status" value="1"/>
</dbReference>
<keyword evidence="2" id="KW-0805">Transcription regulation</keyword>
<dbReference type="SUPFAM" id="SSF54171">
    <property type="entry name" value="DNA-binding domain"/>
    <property type="match status" value="1"/>
</dbReference>
<dbReference type="Proteomes" id="UP000479710">
    <property type="component" value="Unassembled WGS sequence"/>
</dbReference>
<sequence length="199" mass="21527">MRRAVAAGSSATTKKSSSRGVYQRQPGRWSVDFRDHRLKVRQWLGTYHSEEEARAAYDAFEVQLRASLSRDAVAPPSPPNARGGRGRVKIQQPALRASGRRKKPQPEDPATATESQATTSASLSSEAPPSSSASAVTPQNPPPLVVDPFLEEEDHLAGDDVHFGFGLADLGHLPLPFLDGSMDFELSDSDLSLFDIGFT</sequence>
<keyword evidence="4" id="KW-0804">Transcription</keyword>
<dbReference type="InterPro" id="IPR016177">
    <property type="entry name" value="DNA-bd_dom_sf"/>
</dbReference>
<organism evidence="8 9">
    <name type="scientific">Oryza meyeriana var. granulata</name>
    <dbReference type="NCBI Taxonomy" id="110450"/>
    <lineage>
        <taxon>Eukaryota</taxon>
        <taxon>Viridiplantae</taxon>
        <taxon>Streptophyta</taxon>
        <taxon>Embryophyta</taxon>
        <taxon>Tracheophyta</taxon>
        <taxon>Spermatophyta</taxon>
        <taxon>Magnoliopsida</taxon>
        <taxon>Liliopsida</taxon>
        <taxon>Poales</taxon>
        <taxon>Poaceae</taxon>
        <taxon>BOP clade</taxon>
        <taxon>Oryzoideae</taxon>
        <taxon>Oryzeae</taxon>
        <taxon>Oryzinae</taxon>
        <taxon>Oryza</taxon>
        <taxon>Oryza meyeriana</taxon>
    </lineage>
</organism>
<evidence type="ECO:0000313" key="9">
    <source>
        <dbReference type="Proteomes" id="UP000479710"/>
    </source>
</evidence>
<dbReference type="EMBL" id="SPHZ02000009">
    <property type="protein sequence ID" value="KAF0899962.1"/>
    <property type="molecule type" value="Genomic_DNA"/>
</dbReference>